<evidence type="ECO:0000313" key="2">
    <source>
        <dbReference type="Proteomes" id="UP000775213"/>
    </source>
</evidence>
<reference evidence="1 2" key="1">
    <citation type="journal article" date="2021" name="Hortic Res">
        <title>Chromosome-scale assembly of the Dendrobium chrysotoxum genome enhances the understanding of orchid evolution.</title>
        <authorList>
            <person name="Zhang Y."/>
            <person name="Zhang G.Q."/>
            <person name="Zhang D."/>
            <person name="Liu X.D."/>
            <person name="Xu X.Y."/>
            <person name="Sun W.H."/>
            <person name="Yu X."/>
            <person name="Zhu X."/>
            <person name="Wang Z.W."/>
            <person name="Zhao X."/>
            <person name="Zhong W.Y."/>
            <person name="Chen H."/>
            <person name="Yin W.L."/>
            <person name="Huang T."/>
            <person name="Niu S.C."/>
            <person name="Liu Z.J."/>
        </authorList>
    </citation>
    <scope>NUCLEOTIDE SEQUENCE [LARGE SCALE GENOMIC DNA]</scope>
    <source>
        <strain evidence="1">Lindl</strain>
    </source>
</reference>
<dbReference type="EMBL" id="JAGFBR010000017">
    <property type="protein sequence ID" value="KAH0451857.1"/>
    <property type="molecule type" value="Genomic_DNA"/>
</dbReference>
<gene>
    <name evidence="1" type="ORF">IEQ34_019156</name>
</gene>
<dbReference type="AlphaFoldDB" id="A0AAV7G6N0"/>
<protein>
    <submittedName>
        <fullName evidence="1">Uncharacterized protein</fullName>
    </submittedName>
</protein>
<evidence type="ECO:0000313" key="1">
    <source>
        <dbReference type="EMBL" id="KAH0451857.1"/>
    </source>
</evidence>
<sequence>MARDEHKHDDDDDLWSGKCYDEQAKEMPSPSNREISLISMSIRKTRRTPWKVMKNSVYSAPPASYSEYVNEEMNGALCLFMFSRGTHSITYILDEIPPIIKHGKKVHSYPSEDEDQPFKKPKVSCYNKKFDHGKISSHVQDVGKGSSSKEYDW</sequence>
<keyword evidence="2" id="KW-1185">Reference proteome</keyword>
<name>A0AAV7G6N0_DENCH</name>
<comment type="caution">
    <text evidence="1">The sequence shown here is derived from an EMBL/GenBank/DDBJ whole genome shotgun (WGS) entry which is preliminary data.</text>
</comment>
<proteinExistence type="predicted"/>
<accession>A0AAV7G6N0</accession>
<dbReference type="Proteomes" id="UP000775213">
    <property type="component" value="Unassembled WGS sequence"/>
</dbReference>
<organism evidence="1 2">
    <name type="scientific">Dendrobium chrysotoxum</name>
    <name type="common">Orchid</name>
    <dbReference type="NCBI Taxonomy" id="161865"/>
    <lineage>
        <taxon>Eukaryota</taxon>
        <taxon>Viridiplantae</taxon>
        <taxon>Streptophyta</taxon>
        <taxon>Embryophyta</taxon>
        <taxon>Tracheophyta</taxon>
        <taxon>Spermatophyta</taxon>
        <taxon>Magnoliopsida</taxon>
        <taxon>Liliopsida</taxon>
        <taxon>Asparagales</taxon>
        <taxon>Orchidaceae</taxon>
        <taxon>Epidendroideae</taxon>
        <taxon>Malaxideae</taxon>
        <taxon>Dendrobiinae</taxon>
        <taxon>Dendrobium</taxon>
    </lineage>
</organism>